<dbReference type="Gene3D" id="3.90.25.10">
    <property type="entry name" value="UDP-galactose 4-epimerase, domain 1"/>
    <property type="match status" value="1"/>
</dbReference>
<accession>A0ABN3Y373</accession>
<reference evidence="2 3" key="1">
    <citation type="journal article" date="2019" name="Int. J. Syst. Evol. Microbiol.">
        <title>The Global Catalogue of Microorganisms (GCM) 10K type strain sequencing project: providing services to taxonomists for standard genome sequencing and annotation.</title>
        <authorList>
            <consortium name="The Broad Institute Genomics Platform"/>
            <consortium name="The Broad Institute Genome Sequencing Center for Infectious Disease"/>
            <person name="Wu L."/>
            <person name="Ma J."/>
        </authorList>
    </citation>
    <scope>NUCLEOTIDE SEQUENCE [LARGE SCALE GENOMIC DNA]</scope>
    <source>
        <strain evidence="2 3">JCM 3106</strain>
    </source>
</reference>
<dbReference type="PANTHER" id="PTHR43162">
    <property type="match status" value="1"/>
</dbReference>
<dbReference type="Proteomes" id="UP001499930">
    <property type="component" value="Unassembled WGS sequence"/>
</dbReference>
<feature type="domain" description="NAD(P)-binding" evidence="1">
    <location>
        <begin position="11"/>
        <end position="150"/>
    </location>
</feature>
<sequence>MTRRRRTLVLGATGTVGRQVVARLLETDAEVRALARDPGTADLPDEVEVARGDLGDLGNLGDLGTLRGALDGVEAVFLLWPFATAEGVPPLLNAVAERARRVVYLSSAAVREHERRIERMIERSGLEWTVLRPHAFAANALRWAGQIRAEAVVREPYGAAAMPPLHERDLAAVAVHALLGDGHDGATYEPTGPETLTQAEQVRVIGEVTGRPVRWEEVSPGDARRRMLDLGWPPPVADGVLAAQAALVTEPRAATAAVEEITGTPARTFRTWVTDHADAFTPP</sequence>
<dbReference type="EMBL" id="BAAAWD010000007">
    <property type="protein sequence ID" value="GAA3008351.1"/>
    <property type="molecule type" value="Genomic_DNA"/>
</dbReference>
<proteinExistence type="predicted"/>
<dbReference type="InterPro" id="IPR036291">
    <property type="entry name" value="NAD(P)-bd_dom_sf"/>
</dbReference>
<keyword evidence="3" id="KW-1185">Reference proteome</keyword>
<dbReference type="Pfam" id="PF13460">
    <property type="entry name" value="NAD_binding_10"/>
    <property type="match status" value="1"/>
</dbReference>
<comment type="caution">
    <text evidence="2">The sequence shown here is derived from an EMBL/GenBank/DDBJ whole genome shotgun (WGS) entry which is preliminary data.</text>
</comment>
<dbReference type="RefSeq" id="WP_344895394.1">
    <property type="nucleotide sequence ID" value="NZ_BAAAWD010000007.1"/>
</dbReference>
<dbReference type="PANTHER" id="PTHR43162:SF1">
    <property type="entry name" value="PRESTALK A DIFFERENTIATION PROTEIN A"/>
    <property type="match status" value="1"/>
</dbReference>
<name>A0ABN3Y373_9ACTN</name>
<dbReference type="InterPro" id="IPR016040">
    <property type="entry name" value="NAD(P)-bd_dom"/>
</dbReference>
<evidence type="ECO:0000313" key="2">
    <source>
        <dbReference type="EMBL" id="GAA3008351.1"/>
    </source>
</evidence>
<gene>
    <name evidence="2" type="ORF">GCM10017559_33350</name>
</gene>
<protein>
    <submittedName>
        <fullName evidence="2">NAD(P)H-binding protein</fullName>
    </submittedName>
</protein>
<dbReference type="InterPro" id="IPR051604">
    <property type="entry name" value="Ergot_Alk_Oxidoreductase"/>
</dbReference>
<organism evidence="2 3">
    <name type="scientific">Streptosporangium longisporum</name>
    <dbReference type="NCBI Taxonomy" id="46187"/>
    <lineage>
        <taxon>Bacteria</taxon>
        <taxon>Bacillati</taxon>
        <taxon>Actinomycetota</taxon>
        <taxon>Actinomycetes</taxon>
        <taxon>Streptosporangiales</taxon>
        <taxon>Streptosporangiaceae</taxon>
        <taxon>Streptosporangium</taxon>
    </lineage>
</organism>
<evidence type="ECO:0000259" key="1">
    <source>
        <dbReference type="Pfam" id="PF13460"/>
    </source>
</evidence>
<dbReference type="SUPFAM" id="SSF51735">
    <property type="entry name" value="NAD(P)-binding Rossmann-fold domains"/>
    <property type="match status" value="1"/>
</dbReference>
<dbReference type="Gene3D" id="3.40.50.720">
    <property type="entry name" value="NAD(P)-binding Rossmann-like Domain"/>
    <property type="match status" value="1"/>
</dbReference>
<evidence type="ECO:0000313" key="3">
    <source>
        <dbReference type="Proteomes" id="UP001499930"/>
    </source>
</evidence>